<dbReference type="AlphaFoldDB" id="A0A6G9YFA2"/>
<protein>
    <submittedName>
        <fullName evidence="5">MarR family transcriptional regulator</fullName>
    </submittedName>
</protein>
<reference evidence="5 6" key="1">
    <citation type="journal article" date="2019" name="ACS Chem. Biol.">
        <title>Identification and Mobilization of a Cryptic Antibiotic Biosynthesis Gene Locus from a Human-Pathogenic Nocardia Isolate.</title>
        <authorList>
            <person name="Herisse M."/>
            <person name="Ishida K."/>
            <person name="Porter J.L."/>
            <person name="Howden B."/>
            <person name="Hertweck C."/>
            <person name="Stinear T.P."/>
            <person name="Pidot S.J."/>
        </authorList>
    </citation>
    <scope>NUCLEOTIDE SEQUENCE [LARGE SCALE GENOMIC DNA]</scope>
    <source>
        <strain evidence="5 6">AUSMDU00012717</strain>
    </source>
</reference>
<organism evidence="5 6">
    <name type="scientific">Nocardia arthritidis</name>
    <dbReference type="NCBI Taxonomy" id="228602"/>
    <lineage>
        <taxon>Bacteria</taxon>
        <taxon>Bacillati</taxon>
        <taxon>Actinomycetota</taxon>
        <taxon>Actinomycetes</taxon>
        <taxon>Mycobacteriales</taxon>
        <taxon>Nocardiaceae</taxon>
        <taxon>Nocardia</taxon>
    </lineage>
</organism>
<dbReference type="KEGG" id="nah:F5544_20180"/>
<dbReference type="InterPro" id="IPR000835">
    <property type="entry name" value="HTH_MarR-typ"/>
</dbReference>
<dbReference type="EMBL" id="CP046172">
    <property type="protein sequence ID" value="QIS11901.1"/>
    <property type="molecule type" value="Genomic_DNA"/>
</dbReference>
<dbReference type="InterPro" id="IPR036390">
    <property type="entry name" value="WH_DNA-bd_sf"/>
</dbReference>
<keyword evidence="6" id="KW-1185">Reference proteome</keyword>
<dbReference type="PROSITE" id="PS50995">
    <property type="entry name" value="HTH_MARR_2"/>
    <property type="match status" value="1"/>
</dbReference>
<dbReference type="PANTHER" id="PTHR42756:SF1">
    <property type="entry name" value="TRANSCRIPTIONAL REPRESSOR OF EMRAB OPERON"/>
    <property type="match status" value="1"/>
</dbReference>
<dbReference type="InterPro" id="IPR036388">
    <property type="entry name" value="WH-like_DNA-bd_sf"/>
</dbReference>
<evidence type="ECO:0000313" key="5">
    <source>
        <dbReference type="EMBL" id="QIS11901.1"/>
    </source>
</evidence>
<dbReference type="RefSeq" id="WP_167474658.1">
    <property type="nucleotide sequence ID" value="NZ_CP046172.1"/>
</dbReference>
<evidence type="ECO:0000256" key="2">
    <source>
        <dbReference type="ARBA" id="ARBA00023125"/>
    </source>
</evidence>
<evidence type="ECO:0000313" key="6">
    <source>
        <dbReference type="Proteomes" id="UP000503540"/>
    </source>
</evidence>
<evidence type="ECO:0000256" key="3">
    <source>
        <dbReference type="ARBA" id="ARBA00023163"/>
    </source>
</evidence>
<keyword evidence="1" id="KW-0805">Transcription regulation</keyword>
<name>A0A6G9YFA2_9NOCA</name>
<dbReference type="Gene3D" id="1.10.10.10">
    <property type="entry name" value="Winged helix-like DNA-binding domain superfamily/Winged helix DNA-binding domain"/>
    <property type="match status" value="1"/>
</dbReference>
<dbReference type="Pfam" id="PF12802">
    <property type="entry name" value="MarR_2"/>
    <property type="match status" value="1"/>
</dbReference>
<keyword evidence="2" id="KW-0238">DNA-binding</keyword>
<dbReference type="SMART" id="SM00347">
    <property type="entry name" value="HTH_MARR"/>
    <property type="match status" value="1"/>
</dbReference>
<proteinExistence type="predicted"/>
<dbReference type="Proteomes" id="UP000503540">
    <property type="component" value="Chromosome"/>
</dbReference>
<keyword evidence="3" id="KW-0804">Transcription</keyword>
<sequence length="164" mass="18192">MTDAVGGVVEQWRRERPDIDPWPIGVVGRLMRLSRLWDKQIKDYLTENGLEPGEFDVLTVLRRRGEPYELTAGDILGASLVTSGAITLRIDRMEAKGLVERIRDSGDRRVVRVRLTRKGLSAIDKILPGHLANEAALLDGIDRETADRLADILSALLVARGDIG</sequence>
<gene>
    <name evidence="5" type="ORF">F5544_20180</name>
</gene>
<evidence type="ECO:0000256" key="1">
    <source>
        <dbReference type="ARBA" id="ARBA00023015"/>
    </source>
</evidence>
<dbReference type="SUPFAM" id="SSF46785">
    <property type="entry name" value="Winged helix' DNA-binding domain"/>
    <property type="match status" value="1"/>
</dbReference>
<dbReference type="GO" id="GO:0003677">
    <property type="term" value="F:DNA binding"/>
    <property type="evidence" value="ECO:0007669"/>
    <property type="project" value="UniProtKB-KW"/>
</dbReference>
<dbReference type="PRINTS" id="PR00598">
    <property type="entry name" value="HTHMARR"/>
</dbReference>
<dbReference type="PANTHER" id="PTHR42756">
    <property type="entry name" value="TRANSCRIPTIONAL REGULATOR, MARR"/>
    <property type="match status" value="1"/>
</dbReference>
<evidence type="ECO:0000259" key="4">
    <source>
        <dbReference type="PROSITE" id="PS50995"/>
    </source>
</evidence>
<feature type="domain" description="HTH marR-type" evidence="4">
    <location>
        <begin position="23"/>
        <end position="158"/>
    </location>
</feature>
<accession>A0A6G9YFA2</accession>
<dbReference type="GO" id="GO:0003700">
    <property type="term" value="F:DNA-binding transcription factor activity"/>
    <property type="evidence" value="ECO:0007669"/>
    <property type="project" value="InterPro"/>
</dbReference>